<comment type="caution">
    <text evidence="1">The sequence shown here is derived from an EMBL/GenBank/DDBJ whole genome shotgun (WGS) entry which is preliminary data.</text>
</comment>
<evidence type="ECO:0000313" key="1">
    <source>
        <dbReference type="EMBL" id="GGG61525.1"/>
    </source>
</evidence>
<keyword evidence="2" id="KW-1185">Reference proteome</keyword>
<dbReference type="EMBL" id="BMGS01000017">
    <property type="protein sequence ID" value="GGG61525.1"/>
    <property type="molecule type" value="Genomic_DNA"/>
</dbReference>
<dbReference type="Proteomes" id="UP000601361">
    <property type="component" value="Unassembled WGS sequence"/>
</dbReference>
<protein>
    <recommendedName>
        <fullName evidence="3">DUF4130 domain-containing protein</fullName>
    </recommendedName>
</protein>
<sequence length="173" mass="20408">MRLADLTWLARYQQTYHKVIADPWACCQEVPHQPEFRALWLERFLHTIHQWHSQLKRRYSNFYLAIWLHEPTAEGFCHSRLMVAVAERSRYYESLFSDAQEMPLPLEYLTVPGIETLTWRAYPREALFTPDEYAQAASWVSNKPHTRGVSKQGKSCIRVQFGWEWVGQIPAPG</sequence>
<organism evidence="1 2">
    <name type="scientific">Hymenobacter glacieicola</name>
    <dbReference type="NCBI Taxonomy" id="1562124"/>
    <lineage>
        <taxon>Bacteria</taxon>
        <taxon>Pseudomonadati</taxon>
        <taxon>Bacteroidota</taxon>
        <taxon>Cytophagia</taxon>
        <taxon>Cytophagales</taxon>
        <taxon>Hymenobacteraceae</taxon>
        <taxon>Hymenobacter</taxon>
    </lineage>
</organism>
<accession>A0ABQ1X6V9</accession>
<evidence type="ECO:0000313" key="2">
    <source>
        <dbReference type="Proteomes" id="UP000601361"/>
    </source>
</evidence>
<proteinExistence type="predicted"/>
<evidence type="ECO:0008006" key="3">
    <source>
        <dbReference type="Google" id="ProtNLM"/>
    </source>
</evidence>
<name>A0ABQ1X6V9_9BACT</name>
<gene>
    <name evidence="1" type="ORF">GCM10011378_41940</name>
</gene>
<reference evidence="2" key="1">
    <citation type="journal article" date="2019" name="Int. J. Syst. Evol. Microbiol.">
        <title>The Global Catalogue of Microorganisms (GCM) 10K type strain sequencing project: providing services to taxonomists for standard genome sequencing and annotation.</title>
        <authorList>
            <consortium name="The Broad Institute Genomics Platform"/>
            <consortium name="The Broad Institute Genome Sequencing Center for Infectious Disease"/>
            <person name="Wu L."/>
            <person name="Ma J."/>
        </authorList>
    </citation>
    <scope>NUCLEOTIDE SEQUENCE [LARGE SCALE GENOMIC DNA]</scope>
    <source>
        <strain evidence="2">CGMCC 1.12990</strain>
    </source>
</reference>